<dbReference type="RefSeq" id="WP_236743808.1">
    <property type="nucleotide sequence ID" value="NZ_BLYU01000289.1"/>
</dbReference>
<name>A0AAV4E8A6_LACHE</name>
<evidence type="ECO:0008006" key="4">
    <source>
        <dbReference type="Google" id="ProtNLM"/>
    </source>
</evidence>
<gene>
    <name evidence="2" type="ORF">LHEJCM1062_16610</name>
</gene>
<accession>A0AAV4E8A6</accession>
<comment type="caution">
    <text evidence="2">The sequence shown here is derived from an EMBL/GenBank/DDBJ whole genome shotgun (WGS) entry which is preliminary data.</text>
</comment>
<evidence type="ECO:0000313" key="2">
    <source>
        <dbReference type="EMBL" id="GFP13789.1"/>
    </source>
</evidence>
<protein>
    <recommendedName>
        <fullName evidence="4">Sodium:proton antiporter</fullName>
    </recommendedName>
</protein>
<keyword evidence="1" id="KW-0472">Membrane</keyword>
<organism evidence="2 3">
    <name type="scientific">Lactobacillus helveticus</name>
    <name type="common">Lactobacillus suntoryeus</name>
    <dbReference type="NCBI Taxonomy" id="1587"/>
    <lineage>
        <taxon>Bacteria</taxon>
        <taxon>Bacillati</taxon>
        <taxon>Bacillota</taxon>
        <taxon>Bacilli</taxon>
        <taxon>Lactobacillales</taxon>
        <taxon>Lactobacillaceae</taxon>
        <taxon>Lactobacillus</taxon>
    </lineage>
</organism>
<evidence type="ECO:0000256" key="1">
    <source>
        <dbReference type="SAM" id="Phobius"/>
    </source>
</evidence>
<reference evidence="2" key="1">
    <citation type="submission" date="2020-07" db="EMBL/GenBank/DDBJ databases">
        <title>Draft genome sequence of Lactobacillus helveticus strain JCM 1062.</title>
        <authorList>
            <person name="Endo A."/>
            <person name="Maeno S."/>
            <person name="Kido Y."/>
        </authorList>
    </citation>
    <scope>NUCLEOTIDE SEQUENCE</scope>
    <source>
        <strain evidence="2">JCM 1062</strain>
    </source>
</reference>
<keyword evidence="1" id="KW-1133">Transmembrane helix</keyword>
<sequence>MKVMIFIGLIVFAVALATIIQQRFLQKISVNYIALVIGIAIALVPQTNILIENFNSEVFL</sequence>
<dbReference type="EMBL" id="BLYV01000358">
    <property type="protein sequence ID" value="GFP13789.1"/>
    <property type="molecule type" value="Genomic_DNA"/>
</dbReference>
<keyword evidence="1" id="KW-0812">Transmembrane</keyword>
<feature type="transmembrane region" description="Helical" evidence="1">
    <location>
        <begin position="32"/>
        <end position="51"/>
    </location>
</feature>
<proteinExistence type="predicted"/>
<dbReference type="Proteomes" id="UP000630086">
    <property type="component" value="Unassembled WGS sequence"/>
</dbReference>
<dbReference type="AlphaFoldDB" id="A0AAV4E8A6"/>
<evidence type="ECO:0000313" key="3">
    <source>
        <dbReference type="Proteomes" id="UP000630086"/>
    </source>
</evidence>